<evidence type="ECO:0000259" key="9">
    <source>
        <dbReference type="PROSITE" id="PS51379"/>
    </source>
</evidence>
<feature type="domain" description="4Fe-4S ferredoxin-type" evidence="9">
    <location>
        <begin position="720"/>
        <end position="748"/>
    </location>
</feature>
<dbReference type="GO" id="GO:0046872">
    <property type="term" value="F:metal ion binding"/>
    <property type="evidence" value="ECO:0007669"/>
    <property type="project" value="UniProtKB-KW"/>
</dbReference>
<feature type="region of interest" description="Disordered" evidence="7">
    <location>
        <begin position="70"/>
        <end position="89"/>
    </location>
</feature>
<keyword evidence="5" id="KW-0408">Iron</keyword>
<evidence type="ECO:0000256" key="1">
    <source>
        <dbReference type="ARBA" id="ARBA00022448"/>
    </source>
</evidence>
<feature type="transmembrane region" description="Helical" evidence="8">
    <location>
        <begin position="460"/>
        <end position="478"/>
    </location>
</feature>
<proteinExistence type="predicted"/>
<keyword evidence="6" id="KW-0411">Iron-sulfur</keyword>
<dbReference type="OrthoDB" id="9806398at2"/>
<keyword evidence="4" id="KW-0249">Electron transport</keyword>
<evidence type="ECO:0000256" key="5">
    <source>
        <dbReference type="ARBA" id="ARBA00023004"/>
    </source>
</evidence>
<evidence type="ECO:0000256" key="4">
    <source>
        <dbReference type="ARBA" id="ARBA00022982"/>
    </source>
</evidence>
<feature type="transmembrane region" description="Helical" evidence="8">
    <location>
        <begin position="643"/>
        <end position="663"/>
    </location>
</feature>
<dbReference type="PROSITE" id="PS00198">
    <property type="entry name" value="4FE4S_FER_1"/>
    <property type="match status" value="1"/>
</dbReference>
<evidence type="ECO:0000256" key="7">
    <source>
        <dbReference type="SAM" id="MobiDB-lite"/>
    </source>
</evidence>
<dbReference type="Proteomes" id="UP000220102">
    <property type="component" value="Unassembled WGS sequence"/>
</dbReference>
<evidence type="ECO:0000256" key="6">
    <source>
        <dbReference type="ARBA" id="ARBA00023014"/>
    </source>
</evidence>
<dbReference type="InterPro" id="IPR051684">
    <property type="entry name" value="Electron_Trans/Redox"/>
</dbReference>
<dbReference type="EMBL" id="PDEQ01000001">
    <property type="protein sequence ID" value="PEN15250.1"/>
    <property type="molecule type" value="Genomic_DNA"/>
</dbReference>
<dbReference type="Gene3D" id="3.50.50.60">
    <property type="entry name" value="FAD/NAD(P)-binding domain"/>
    <property type="match status" value="2"/>
</dbReference>
<evidence type="ECO:0000256" key="2">
    <source>
        <dbReference type="ARBA" id="ARBA00022485"/>
    </source>
</evidence>
<name>A0A2A8D2Y9_9BACT</name>
<dbReference type="PRINTS" id="PR00368">
    <property type="entry name" value="FADPNR"/>
</dbReference>
<feature type="domain" description="4Fe-4S ferredoxin-type" evidence="9">
    <location>
        <begin position="688"/>
        <end position="719"/>
    </location>
</feature>
<comment type="caution">
    <text evidence="10">The sequence shown here is derived from an EMBL/GenBank/DDBJ whole genome shotgun (WGS) entry which is preliminary data.</text>
</comment>
<evidence type="ECO:0000313" key="11">
    <source>
        <dbReference type="Proteomes" id="UP000220102"/>
    </source>
</evidence>
<organism evidence="10 11">
    <name type="scientific">Longibacter salinarum</name>
    <dbReference type="NCBI Taxonomy" id="1850348"/>
    <lineage>
        <taxon>Bacteria</taxon>
        <taxon>Pseudomonadati</taxon>
        <taxon>Rhodothermota</taxon>
        <taxon>Rhodothermia</taxon>
        <taxon>Rhodothermales</taxon>
        <taxon>Salisaetaceae</taxon>
        <taxon>Longibacter</taxon>
    </lineage>
</organism>
<protein>
    <submittedName>
        <fullName evidence="10">Pyridine nucleotide-disulfide oxidoreductase</fullName>
    </submittedName>
</protein>
<evidence type="ECO:0000256" key="8">
    <source>
        <dbReference type="SAM" id="Phobius"/>
    </source>
</evidence>
<dbReference type="PROSITE" id="PS51379">
    <property type="entry name" value="4FE4S_FER_2"/>
    <property type="match status" value="2"/>
</dbReference>
<keyword evidence="11" id="KW-1185">Reference proteome</keyword>
<dbReference type="GO" id="GO:0051539">
    <property type="term" value="F:4 iron, 4 sulfur cluster binding"/>
    <property type="evidence" value="ECO:0007669"/>
    <property type="project" value="UniProtKB-KW"/>
</dbReference>
<dbReference type="InterPro" id="IPR017900">
    <property type="entry name" value="4Fe4S_Fe_S_CS"/>
</dbReference>
<dbReference type="Pfam" id="PF13738">
    <property type="entry name" value="Pyr_redox_3"/>
    <property type="match status" value="1"/>
</dbReference>
<dbReference type="Pfam" id="PF12801">
    <property type="entry name" value="Fer4_5"/>
    <property type="match status" value="2"/>
</dbReference>
<sequence length="772" mass="85468">MLHALQRYADWLHLQWPAGEVEKLPRVDDDYRTNVEGVYVVGDLAGIPLLKFSIDSGVKAVRHAANDLNLAGRGDGAPSDPPEGTEDDPVPIAVLGAGAAGMAAAREAQSLGIDTIVLEANRRFATIKDFQKGKPIYTYPQSMTPEGDLTVSADVKEALVEELEAQTQDLPVRTFDADRIARRGELLVVESESGEKVFAERVIVAIGRSGNFRSLGVPGEDRDFVHHRLHDPTKWKGRNVLVIGGGDSALEAAIALTEAGAQVTLSYRREEFVRPKPDNIDRAYALATYHGGEGSLRLKMATDVEAIGDEQVVLSGTDEQETIDTEAVYAMIGREAPLDFFRRSGIRLRNDFGDLPNTLKDAVSSVDWLSNVLWRRVGAFAAFFLFMCAVYSWKDGGIVQEWAKSVNLFPFSLSGDPNATGLWSIITTSATKPSFYYTLAYSAIVVIFGFRRIRRRQTPYIRVQTLTLMAVQVLPLFILPEIVLPYFGANGLLPAGFLDALFPTSEWAVHGREYWRAYGFILAWPLLVYNVFTAEPLWWWIGICFVQTFVLIPGMIYFWGKGAYCGWICSCGALAETLGDQHRDKMPHGEGWNKFNLAGQVIMVLAFVLLFLRIGGWVFPGGWMEQAFNQVMFGSLFGLQLNYAWVVDVVLAGMIGYGVYFWLSGRFWCRFLCPLAALMHIYARFSRFRILADKEKCISCNVCTSVCHQGIDVMAFAQKGEPMDDPECVRCSACVQSCPTGVLSFGQVDPSTGAFISRDSLEASAARIREGA</sequence>
<dbReference type="PANTHER" id="PTHR30176:SF3">
    <property type="entry name" value="FERREDOXIN-TYPE PROTEIN NAPH"/>
    <property type="match status" value="1"/>
</dbReference>
<keyword evidence="8" id="KW-0812">Transmembrane</keyword>
<keyword evidence="1" id="KW-0813">Transport</keyword>
<feature type="transmembrane region" description="Helical" evidence="8">
    <location>
        <begin position="601"/>
        <end position="623"/>
    </location>
</feature>
<accession>A0A2A8D2Y9</accession>
<keyword evidence="2" id="KW-0004">4Fe-4S</keyword>
<feature type="transmembrane region" description="Helical" evidence="8">
    <location>
        <begin position="434"/>
        <end position="453"/>
    </location>
</feature>
<dbReference type="PANTHER" id="PTHR30176">
    <property type="entry name" value="FERREDOXIN-TYPE PROTEIN NAPH"/>
    <property type="match status" value="1"/>
</dbReference>
<keyword evidence="8" id="KW-0472">Membrane</keyword>
<dbReference type="SUPFAM" id="SSF54862">
    <property type="entry name" value="4Fe-4S ferredoxins"/>
    <property type="match status" value="1"/>
</dbReference>
<dbReference type="Gene3D" id="3.30.70.20">
    <property type="match status" value="1"/>
</dbReference>
<keyword evidence="8" id="KW-1133">Transmembrane helix</keyword>
<evidence type="ECO:0000256" key="3">
    <source>
        <dbReference type="ARBA" id="ARBA00022723"/>
    </source>
</evidence>
<dbReference type="GO" id="GO:0005886">
    <property type="term" value="C:plasma membrane"/>
    <property type="evidence" value="ECO:0007669"/>
    <property type="project" value="TreeGrafter"/>
</dbReference>
<dbReference type="AlphaFoldDB" id="A0A2A8D2Y9"/>
<dbReference type="InterPro" id="IPR036188">
    <property type="entry name" value="FAD/NAD-bd_sf"/>
</dbReference>
<feature type="transmembrane region" description="Helical" evidence="8">
    <location>
        <begin position="538"/>
        <end position="559"/>
    </location>
</feature>
<dbReference type="RefSeq" id="WP_098074150.1">
    <property type="nucleotide sequence ID" value="NZ_PDEQ01000001.1"/>
</dbReference>
<evidence type="ECO:0000313" key="10">
    <source>
        <dbReference type="EMBL" id="PEN15250.1"/>
    </source>
</evidence>
<dbReference type="Pfam" id="PF13237">
    <property type="entry name" value="Fer4_10"/>
    <property type="match status" value="1"/>
</dbReference>
<dbReference type="PRINTS" id="PR00469">
    <property type="entry name" value="PNDRDTASEII"/>
</dbReference>
<gene>
    <name evidence="10" type="ORF">CRI94_02930</name>
</gene>
<dbReference type="InterPro" id="IPR017896">
    <property type="entry name" value="4Fe4S_Fe-S-bd"/>
</dbReference>
<keyword evidence="3" id="KW-0479">Metal-binding</keyword>
<dbReference type="SUPFAM" id="SSF51905">
    <property type="entry name" value="FAD/NAD(P)-binding domain"/>
    <property type="match status" value="2"/>
</dbReference>
<reference evidence="10 11" key="1">
    <citation type="submission" date="2017-10" db="EMBL/GenBank/DDBJ databases">
        <title>Draft genome of Longibacter Salinarum.</title>
        <authorList>
            <person name="Goh K.M."/>
            <person name="Shamsir M.S."/>
            <person name="Lim S.W."/>
        </authorList>
    </citation>
    <scope>NUCLEOTIDE SEQUENCE [LARGE SCALE GENOMIC DNA]</scope>
    <source>
        <strain evidence="10 11">KCTC 52045</strain>
    </source>
</reference>